<dbReference type="PROSITE" id="PS51450">
    <property type="entry name" value="LRR"/>
    <property type="match status" value="2"/>
</dbReference>
<evidence type="ECO:0000256" key="1">
    <source>
        <dbReference type="ARBA" id="ARBA00022614"/>
    </source>
</evidence>
<gene>
    <name evidence="4" type="ORF">HINF_LOCUS11449</name>
    <name evidence="3" type="ORF">HINF_LOCUS25955</name>
</gene>
<organism evidence="3">
    <name type="scientific">Hexamita inflata</name>
    <dbReference type="NCBI Taxonomy" id="28002"/>
    <lineage>
        <taxon>Eukaryota</taxon>
        <taxon>Metamonada</taxon>
        <taxon>Diplomonadida</taxon>
        <taxon>Hexamitidae</taxon>
        <taxon>Hexamitinae</taxon>
        <taxon>Hexamita</taxon>
    </lineage>
</organism>
<dbReference type="PANTHER" id="PTHR46652">
    <property type="entry name" value="LEUCINE-RICH REPEAT AND IQ DOMAIN-CONTAINING PROTEIN 1-RELATED"/>
    <property type="match status" value="1"/>
</dbReference>
<dbReference type="InterPro" id="IPR050836">
    <property type="entry name" value="SDS22/Internalin_LRR"/>
</dbReference>
<keyword evidence="1" id="KW-0433">Leucine-rich repeat</keyword>
<evidence type="ECO:0000313" key="4">
    <source>
        <dbReference type="EMBL" id="CAL5990617.1"/>
    </source>
</evidence>
<evidence type="ECO:0000313" key="3">
    <source>
        <dbReference type="EMBL" id="CAI9938310.1"/>
    </source>
</evidence>
<evidence type="ECO:0000313" key="5">
    <source>
        <dbReference type="Proteomes" id="UP001642409"/>
    </source>
</evidence>
<dbReference type="EMBL" id="CAXDID020000025">
    <property type="protein sequence ID" value="CAL5990617.1"/>
    <property type="molecule type" value="Genomic_DNA"/>
</dbReference>
<dbReference type="PANTHER" id="PTHR46652:SF3">
    <property type="entry name" value="LEUCINE-RICH REPEAT-CONTAINING PROTEIN 9"/>
    <property type="match status" value="1"/>
</dbReference>
<comment type="caution">
    <text evidence="3">The sequence shown here is derived from an EMBL/GenBank/DDBJ whole genome shotgun (WGS) entry which is preliminary data.</text>
</comment>
<dbReference type="EMBL" id="CATOUU010000654">
    <property type="protein sequence ID" value="CAI9938310.1"/>
    <property type="molecule type" value="Genomic_DNA"/>
</dbReference>
<dbReference type="AlphaFoldDB" id="A0AA86PFB0"/>
<dbReference type="Proteomes" id="UP001642409">
    <property type="component" value="Unassembled WGS sequence"/>
</dbReference>
<protein>
    <submittedName>
        <fullName evidence="3">Leucine-rich repeat domain-containing protein</fullName>
    </submittedName>
    <submittedName>
        <fullName evidence="4">Leucine-rich_repeat domain-containing protein</fullName>
    </submittedName>
</protein>
<reference evidence="4 5" key="2">
    <citation type="submission" date="2024-07" db="EMBL/GenBank/DDBJ databases">
        <authorList>
            <person name="Akdeniz Z."/>
        </authorList>
    </citation>
    <scope>NUCLEOTIDE SEQUENCE [LARGE SCALE GENOMIC DNA]</scope>
</reference>
<dbReference type="InterPro" id="IPR001611">
    <property type="entry name" value="Leu-rich_rpt"/>
</dbReference>
<sequence length="302" mass="35117">MEKIQQKYYRNPHIRAPFIRGMTNDFQTQIAYDYFSYFQQYYISKNFNVDHSPLKFMTQLIKLNAGSTNIKNSALLKTLVNLKELDLSKNINCDISSLKYLVKLNHLNLSDTCILDISAWEPLIHLEDLNVANDFCANVFYVDITPQKNMKKLQAITSSNMQLQKTHMFNQLFNLKKLDCNLKDISALKNLTTLQNLGLCMNKYINITPLQYLIQLTDLHLSNCEILEISALSPLYNLKRLDITQNEIFDITVVKMQFTSLRFLNNRVIDLPPIKNIQTSTPTYTTINNNPRTKKKFYGNGY</sequence>
<proteinExistence type="predicted"/>
<reference evidence="3" key="1">
    <citation type="submission" date="2023-06" db="EMBL/GenBank/DDBJ databases">
        <authorList>
            <person name="Kurt Z."/>
        </authorList>
    </citation>
    <scope>NUCLEOTIDE SEQUENCE</scope>
</reference>
<keyword evidence="2" id="KW-0677">Repeat</keyword>
<accession>A0AA86PFB0</accession>
<dbReference type="InterPro" id="IPR032675">
    <property type="entry name" value="LRR_dom_sf"/>
</dbReference>
<dbReference type="SUPFAM" id="SSF52058">
    <property type="entry name" value="L domain-like"/>
    <property type="match status" value="1"/>
</dbReference>
<name>A0AA86PFB0_9EUKA</name>
<dbReference type="Gene3D" id="3.80.10.10">
    <property type="entry name" value="Ribonuclease Inhibitor"/>
    <property type="match status" value="1"/>
</dbReference>
<keyword evidence="5" id="KW-1185">Reference proteome</keyword>
<evidence type="ECO:0000256" key="2">
    <source>
        <dbReference type="ARBA" id="ARBA00022737"/>
    </source>
</evidence>